<dbReference type="Proteomes" id="UP000644140">
    <property type="component" value="Chromosome"/>
</dbReference>
<protein>
    <submittedName>
        <fullName evidence="1">OmpW family protein</fullName>
    </submittedName>
</protein>
<gene>
    <name evidence="1" type="ORF">I9054_009645</name>
</gene>
<dbReference type="GO" id="GO:0055085">
    <property type="term" value="P:transmembrane transport"/>
    <property type="evidence" value="ECO:0007669"/>
    <property type="project" value="TreeGrafter"/>
</dbReference>
<dbReference type="Gene3D" id="2.40.160.20">
    <property type="match status" value="1"/>
</dbReference>
<name>A0A8I1DI44_ACIBZ</name>
<dbReference type="AlphaFoldDB" id="A0A8I1DI44"/>
<dbReference type="Pfam" id="PF03922">
    <property type="entry name" value="OmpW"/>
    <property type="match status" value="1"/>
</dbReference>
<dbReference type="SUPFAM" id="SSF56925">
    <property type="entry name" value="OMPA-like"/>
    <property type="match status" value="1"/>
</dbReference>
<dbReference type="PANTHER" id="PTHR36920:SF1">
    <property type="entry name" value="OUTER MEMBRANE PROTEIN W"/>
    <property type="match status" value="1"/>
</dbReference>
<evidence type="ECO:0000313" key="2">
    <source>
        <dbReference type="Proteomes" id="UP000644140"/>
    </source>
</evidence>
<dbReference type="PANTHER" id="PTHR36920">
    <property type="match status" value="1"/>
</dbReference>
<accession>A0A8I1DI44</accession>
<evidence type="ECO:0000313" key="1">
    <source>
        <dbReference type="EMBL" id="UUN99682.1"/>
    </source>
</evidence>
<organism evidence="1 2">
    <name type="scientific">Acinetobacter bereziniae</name>
    <name type="common">Acinetobacter genomosp. 10</name>
    <dbReference type="NCBI Taxonomy" id="106648"/>
    <lineage>
        <taxon>Bacteria</taxon>
        <taxon>Pseudomonadati</taxon>
        <taxon>Pseudomonadota</taxon>
        <taxon>Gammaproteobacteria</taxon>
        <taxon>Moraxellales</taxon>
        <taxon>Moraxellaceae</taxon>
        <taxon>Acinetobacter</taxon>
    </lineage>
</organism>
<dbReference type="InterPro" id="IPR011250">
    <property type="entry name" value="OMP/PagP_B-barrel"/>
</dbReference>
<dbReference type="GO" id="GO:0019867">
    <property type="term" value="C:outer membrane"/>
    <property type="evidence" value="ECO:0007669"/>
    <property type="project" value="InterPro"/>
</dbReference>
<proteinExistence type="predicted"/>
<dbReference type="RefSeq" id="WP_046760789.1">
    <property type="nucleotide sequence ID" value="NZ_BKNL01000041.1"/>
</dbReference>
<sequence length="370" mass="40605">MENQLRYIKIALGLSYLFATHMAYAQDFKRFSISAGWLNVRSTGDAQPFRINTSVAEKTMSKVGMISGAAVAKNLDQARINQMDPELIRTINMQDPATGKYPLDYILEMIPNAENPEAALEYATGIAEINGLSAWTANAGLEVKNVNTAGLMFNYNINEHVSIQLMGGIPPTVDLKGKGQIYAPFSATSQPFGGDSGNLYLKNNLLITNLDQYNYAASARAWTPALQAQYYFGRPGINKLRPFLGFGFMYAYFNEIKINAGVKNDLIAAGHMIQNIDDQKAGAALEGKASTGKMRVKADANDAFAPIFSAGFTYDFKENWFATASVSYAKLDNTATISVLNDNTGKQLIYAKTKIQIDPLMSYLGIGYRF</sequence>
<dbReference type="InterPro" id="IPR005618">
    <property type="entry name" value="OMPW"/>
</dbReference>
<reference evidence="1" key="1">
    <citation type="submission" date="2022-02" db="EMBL/GenBank/DDBJ databases">
        <title>Characterization of Tn125 harboring carbapenem-resistant Acinetobacter bereziniae clinical isolates.</title>
        <authorList>
            <person name="Wong N.-K."/>
            <person name="Pan Q."/>
        </authorList>
    </citation>
    <scope>NUCLEOTIDE SEQUENCE</scope>
    <source>
        <strain evidence="1">GD03393</strain>
    </source>
</reference>
<dbReference type="EMBL" id="CP092085">
    <property type="protein sequence ID" value="UUN99682.1"/>
    <property type="molecule type" value="Genomic_DNA"/>
</dbReference>